<dbReference type="SUPFAM" id="SSF54810">
    <property type="entry name" value="GMP synthetase C-terminal dimerisation domain"/>
    <property type="match status" value="1"/>
</dbReference>
<sequence>MTRKAKGINRVSYDIFPKSPATIERE</sequence>
<dbReference type="AlphaFoldDB" id="A0A7V0T777"/>
<accession>A0A7V0T777</accession>
<dbReference type="Proteomes" id="UP000885672">
    <property type="component" value="Unassembled WGS sequence"/>
</dbReference>
<reference evidence="1" key="1">
    <citation type="journal article" date="2020" name="mSystems">
        <title>Genome- and Community-Level Interaction Insights into Carbon Utilization and Element Cycling Functions of Hydrothermarchaeota in Hydrothermal Sediment.</title>
        <authorList>
            <person name="Zhou Z."/>
            <person name="Liu Y."/>
            <person name="Xu W."/>
            <person name="Pan J."/>
            <person name="Luo Z.H."/>
            <person name="Li M."/>
        </authorList>
    </citation>
    <scope>NUCLEOTIDE SEQUENCE [LARGE SCALE GENOMIC DNA]</scope>
    <source>
        <strain evidence="1">SpSt-1182</strain>
    </source>
</reference>
<name>A0A7V0T777_UNCW3</name>
<comment type="caution">
    <text evidence="1">The sequence shown here is derived from an EMBL/GenBank/DDBJ whole genome shotgun (WGS) entry which is preliminary data.</text>
</comment>
<organism evidence="1">
    <name type="scientific">candidate division WOR-3 bacterium</name>
    <dbReference type="NCBI Taxonomy" id="2052148"/>
    <lineage>
        <taxon>Bacteria</taxon>
        <taxon>Bacteria division WOR-3</taxon>
    </lineage>
</organism>
<gene>
    <name evidence="1" type="ORF">ENN51_09270</name>
</gene>
<evidence type="ECO:0000313" key="1">
    <source>
        <dbReference type="EMBL" id="HDR00456.1"/>
    </source>
</evidence>
<protein>
    <submittedName>
        <fullName evidence="1">Uncharacterized protein</fullName>
    </submittedName>
</protein>
<dbReference type="EMBL" id="DSBX01000356">
    <property type="protein sequence ID" value="HDR00456.1"/>
    <property type="molecule type" value="Genomic_DNA"/>
</dbReference>
<dbReference type="Gene3D" id="3.30.300.10">
    <property type="match status" value="1"/>
</dbReference>
<proteinExistence type="predicted"/>